<feature type="region of interest" description="Disordered" evidence="1">
    <location>
        <begin position="174"/>
        <end position="212"/>
    </location>
</feature>
<accession>A0A8B7N084</accession>
<evidence type="ECO:0000256" key="1">
    <source>
        <dbReference type="SAM" id="MobiDB-lite"/>
    </source>
</evidence>
<sequence>MLDPTKEPEFFVENASEHYRPQNYRADWEEHPALREWIAPGKNPKRARCTYCDIEMTADMGVLKSHGKGVRHKRRLMGEVLSCSSRYNKNWENDPDYRDWIRPGRVVSRAECAYCDVEFVAESTVIRNHAKSKRHHRGARQAQKLKEIAKVWMVEKRALDRQSSSGELERKFIQTTAAGNSPEPSRLQDGNRPSDADSDGSPTDETLTSDARNRRAVRTVSFNKHFDTEDCVTLMYNEPDPLADIKTEPVILSVQALDDEEKNSQSLSLGHGRNGDTTTAGYDGSARQTEEINSLKDLVQLESPCVHCQSFLFEDGNGRRLCVSCEVFYSDRDSSDAAGSWLRCGASGTAPDSVPPNTRIPPLPGCQTCVVHGFDLSPELQRLVVALRTQVSRLLLDVTLGADEETALLRLDKVLALLIKIKNL</sequence>
<dbReference type="AlphaFoldDB" id="A0A8B7N084"/>
<organism evidence="2 3">
    <name type="scientific">Hyalella azteca</name>
    <name type="common">Amphipod</name>
    <dbReference type="NCBI Taxonomy" id="294128"/>
    <lineage>
        <taxon>Eukaryota</taxon>
        <taxon>Metazoa</taxon>
        <taxon>Ecdysozoa</taxon>
        <taxon>Arthropoda</taxon>
        <taxon>Crustacea</taxon>
        <taxon>Multicrustacea</taxon>
        <taxon>Malacostraca</taxon>
        <taxon>Eumalacostraca</taxon>
        <taxon>Peracarida</taxon>
        <taxon>Amphipoda</taxon>
        <taxon>Senticaudata</taxon>
        <taxon>Talitrida</taxon>
        <taxon>Talitroidea</taxon>
        <taxon>Hyalellidae</taxon>
        <taxon>Hyalella</taxon>
    </lineage>
</organism>
<proteinExistence type="predicted"/>
<reference evidence="3" key="1">
    <citation type="submission" date="2025-08" db="UniProtKB">
        <authorList>
            <consortium name="RefSeq"/>
        </authorList>
    </citation>
    <scope>IDENTIFICATION</scope>
    <source>
        <tissue evidence="3">Whole organism</tissue>
    </source>
</reference>
<name>A0A8B7N084_HYAAZ</name>
<protein>
    <submittedName>
        <fullName evidence="3">Uncharacterized protein LOC108665026</fullName>
    </submittedName>
</protein>
<dbReference type="RefSeq" id="XP_018007231.1">
    <property type="nucleotide sequence ID" value="XM_018151742.2"/>
</dbReference>
<feature type="compositionally biased region" description="Polar residues" evidence="1">
    <location>
        <begin position="200"/>
        <end position="210"/>
    </location>
</feature>
<dbReference type="KEGG" id="hazt:108665026"/>
<dbReference type="OrthoDB" id="6159421at2759"/>
<feature type="compositionally biased region" description="Polar residues" evidence="1">
    <location>
        <begin position="174"/>
        <end position="183"/>
    </location>
</feature>
<gene>
    <name evidence="3" type="primary">LOC108665026</name>
</gene>
<evidence type="ECO:0000313" key="2">
    <source>
        <dbReference type="Proteomes" id="UP000694843"/>
    </source>
</evidence>
<feature type="region of interest" description="Disordered" evidence="1">
    <location>
        <begin position="262"/>
        <end position="283"/>
    </location>
</feature>
<dbReference type="GeneID" id="108665026"/>
<dbReference type="Proteomes" id="UP000694843">
    <property type="component" value="Unplaced"/>
</dbReference>
<evidence type="ECO:0000313" key="3">
    <source>
        <dbReference type="RefSeq" id="XP_018007231.1"/>
    </source>
</evidence>
<keyword evidence="2" id="KW-1185">Reference proteome</keyword>